<evidence type="ECO:0008006" key="3">
    <source>
        <dbReference type="Google" id="ProtNLM"/>
    </source>
</evidence>
<dbReference type="Gene3D" id="3.80.10.10">
    <property type="entry name" value="Ribonuclease Inhibitor"/>
    <property type="match status" value="1"/>
</dbReference>
<sequence length="222" mass="25019">MLTSFTMLRKLDINYTNAAAVTMLETSKVTSLTSLAISEVPDLTQIPSGFLSNNKLLERLEIGNCTALQSFPTEELKCLTALEELRLGGLSETLDSFNFLPAPDEEKAGHQLSSLKTLQLYNSSIHLYPNKFNTSPHLKNCTYIVRCSSVKALPDWQGNLPSLRQLHLKVCPELMQLPSLKAMQRHTTLQKLSIQQFDQLEPECEDDQGEEWDKISHIPWVS</sequence>
<name>A0AAP0PFD6_9MAGN</name>
<dbReference type="Proteomes" id="UP001417504">
    <property type="component" value="Unassembled WGS sequence"/>
</dbReference>
<dbReference type="EMBL" id="JBBNAE010000003">
    <property type="protein sequence ID" value="KAK9138776.1"/>
    <property type="molecule type" value="Genomic_DNA"/>
</dbReference>
<dbReference type="AlphaFoldDB" id="A0AAP0PFD6"/>
<dbReference type="PANTHER" id="PTHR36766">
    <property type="entry name" value="PLANT BROAD-SPECTRUM MILDEW RESISTANCE PROTEIN RPW8"/>
    <property type="match status" value="1"/>
</dbReference>
<dbReference type="PANTHER" id="PTHR36766:SF70">
    <property type="entry name" value="DISEASE RESISTANCE PROTEIN RGA4"/>
    <property type="match status" value="1"/>
</dbReference>
<evidence type="ECO:0000313" key="2">
    <source>
        <dbReference type="Proteomes" id="UP001417504"/>
    </source>
</evidence>
<dbReference type="InterPro" id="IPR032675">
    <property type="entry name" value="LRR_dom_sf"/>
</dbReference>
<gene>
    <name evidence="1" type="ORF">Sjap_009370</name>
</gene>
<evidence type="ECO:0000313" key="1">
    <source>
        <dbReference type="EMBL" id="KAK9138776.1"/>
    </source>
</evidence>
<accession>A0AAP0PFD6</accession>
<organism evidence="1 2">
    <name type="scientific">Stephania japonica</name>
    <dbReference type="NCBI Taxonomy" id="461633"/>
    <lineage>
        <taxon>Eukaryota</taxon>
        <taxon>Viridiplantae</taxon>
        <taxon>Streptophyta</taxon>
        <taxon>Embryophyta</taxon>
        <taxon>Tracheophyta</taxon>
        <taxon>Spermatophyta</taxon>
        <taxon>Magnoliopsida</taxon>
        <taxon>Ranunculales</taxon>
        <taxon>Menispermaceae</taxon>
        <taxon>Menispermoideae</taxon>
        <taxon>Cissampelideae</taxon>
        <taxon>Stephania</taxon>
    </lineage>
</organism>
<dbReference type="SUPFAM" id="SSF52047">
    <property type="entry name" value="RNI-like"/>
    <property type="match status" value="1"/>
</dbReference>
<proteinExistence type="predicted"/>
<reference evidence="1 2" key="1">
    <citation type="submission" date="2024-01" db="EMBL/GenBank/DDBJ databases">
        <title>Genome assemblies of Stephania.</title>
        <authorList>
            <person name="Yang L."/>
        </authorList>
    </citation>
    <scope>NUCLEOTIDE SEQUENCE [LARGE SCALE GENOMIC DNA]</scope>
    <source>
        <strain evidence="1">QJT</strain>
        <tissue evidence="1">Leaf</tissue>
    </source>
</reference>
<keyword evidence="2" id="KW-1185">Reference proteome</keyword>
<protein>
    <recommendedName>
        <fullName evidence="3">Disease resistance protein</fullName>
    </recommendedName>
</protein>
<comment type="caution">
    <text evidence="1">The sequence shown here is derived from an EMBL/GenBank/DDBJ whole genome shotgun (WGS) entry which is preliminary data.</text>
</comment>